<accession>A0A0G4HKT4</accession>
<organism evidence="2">
    <name type="scientific">Chromera velia CCMP2878</name>
    <dbReference type="NCBI Taxonomy" id="1169474"/>
    <lineage>
        <taxon>Eukaryota</taxon>
        <taxon>Sar</taxon>
        <taxon>Alveolata</taxon>
        <taxon>Colpodellida</taxon>
        <taxon>Chromeraceae</taxon>
        <taxon>Chromera</taxon>
    </lineage>
</organism>
<proteinExistence type="predicted"/>
<feature type="compositionally biased region" description="Basic and acidic residues" evidence="1">
    <location>
        <begin position="329"/>
        <end position="353"/>
    </location>
</feature>
<feature type="compositionally biased region" description="Acidic residues" evidence="1">
    <location>
        <begin position="201"/>
        <end position="218"/>
    </location>
</feature>
<feature type="region of interest" description="Disordered" evidence="1">
    <location>
        <begin position="143"/>
        <end position="353"/>
    </location>
</feature>
<protein>
    <submittedName>
        <fullName evidence="2">Uncharacterized protein</fullName>
    </submittedName>
</protein>
<feature type="compositionally biased region" description="Acidic residues" evidence="1">
    <location>
        <begin position="225"/>
        <end position="234"/>
    </location>
</feature>
<evidence type="ECO:0000313" key="2">
    <source>
        <dbReference type="EMBL" id="CEM44901.1"/>
    </source>
</evidence>
<dbReference type="VEuPathDB" id="CryptoDB:Cvel_28676"/>
<feature type="compositionally biased region" description="Basic and acidic residues" evidence="1">
    <location>
        <begin position="289"/>
        <end position="310"/>
    </location>
</feature>
<dbReference type="AlphaFoldDB" id="A0A0G4HKT4"/>
<sequence>MDFIHLIRKKTPQTVTDEWKVGENITPEEQEVVLGLFADEIHRDMQARKAVPPTKGMFAAKLFVFHAKGAFLQIVGLNYAIEPGAGLVDKELALFNKGEHDKRFDLRHDKEREAQMAVEEKFLAGVKKIILLEEKHFPKAWADRMKEMRPPEPIYPACPKRRKQQTEKDESQTTAAQPSRRPRRNREEEATVEELNPNELFGEESEEGADVDSDEDSSSESGEGSSEDEDSSNSEDEKKKKKKKGKKGTETKKTESEEDDDAQQTVKKKSRRGAAAQARAAKPQTGVRSGEREDRLPHLRGNRDKTDNRRKGMLGKNQTSLEVDSLRQLAKEEEEKEKKKKRKEEALGGVKTDEELSNLLSTFDQTGRRLQTKVFQKSLKIVLQALQSR</sequence>
<reference evidence="2" key="1">
    <citation type="submission" date="2014-11" db="EMBL/GenBank/DDBJ databases">
        <authorList>
            <person name="Otto D Thomas"/>
            <person name="Naeem Raeece"/>
        </authorList>
    </citation>
    <scope>NUCLEOTIDE SEQUENCE</scope>
</reference>
<evidence type="ECO:0000256" key="1">
    <source>
        <dbReference type="SAM" id="MobiDB-lite"/>
    </source>
</evidence>
<dbReference type="EMBL" id="CDMZ01003042">
    <property type="protein sequence ID" value="CEM44901.1"/>
    <property type="molecule type" value="Genomic_DNA"/>
</dbReference>
<feature type="compositionally biased region" description="Low complexity" evidence="1">
    <location>
        <begin position="273"/>
        <end position="282"/>
    </location>
</feature>
<gene>
    <name evidence="2" type="ORF">Cvel_28676</name>
</gene>
<name>A0A0G4HKT4_9ALVE</name>